<feature type="region of interest" description="Disordered" evidence="1">
    <location>
        <begin position="482"/>
        <end position="509"/>
    </location>
</feature>
<keyword evidence="4" id="KW-1185">Reference proteome</keyword>
<proteinExistence type="predicted"/>
<dbReference type="GeneID" id="40332120"/>
<keyword evidence="2" id="KW-0732">Signal</keyword>
<accession>A0A3R7LLJ8</accession>
<protein>
    <submittedName>
        <fullName evidence="3">Uncharacterized protein</fullName>
    </submittedName>
</protein>
<name>A0A3R7LLJ8_TRYRA</name>
<evidence type="ECO:0000256" key="2">
    <source>
        <dbReference type="SAM" id="SignalP"/>
    </source>
</evidence>
<evidence type="ECO:0000313" key="3">
    <source>
        <dbReference type="EMBL" id="RNE99522.1"/>
    </source>
</evidence>
<gene>
    <name evidence="3" type="ORF">TraAM80_08187</name>
</gene>
<dbReference type="RefSeq" id="XP_029235248.1">
    <property type="nucleotide sequence ID" value="XM_029384946.1"/>
</dbReference>
<comment type="caution">
    <text evidence="3">The sequence shown here is derived from an EMBL/GenBank/DDBJ whole genome shotgun (WGS) entry which is preliminary data.</text>
</comment>
<dbReference type="Proteomes" id="UP000283634">
    <property type="component" value="Unassembled WGS sequence"/>
</dbReference>
<evidence type="ECO:0000313" key="4">
    <source>
        <dbReference type="Proteomes" id="UP000283634"/>
    </source>
</evidence>
<dbReference type="EMBL" id="MKGL01000381">
    <property type="protein sequence ID" value="RNE99522.1"/>
    <property type="molecule type" value="Genomic_DNA"/>
</dbReference>
<dbReference type="AlphaFoldDB" id="A0A3R7LLJ8"/>
<dbReference type="OMA" id="FIRYCCR"/>
<evidence type="ECO:0000256" key="1">
    <source>
        <dbReference type="SAM" id="MobiDB-lite"/>
    </source>
</evidence>
<dbReference type="OrthoDB" id="277701at2759"/>
<reference evidence="3 4" key="1">
    <citation type="journal article" date="2018" name="BMC Genomics">
        <title>Genomic comparison of Trypanosoma conorhini and Trypanosoma rangeli to Trypanosoma cruzi strains of high and low virulence.</title>
        <authorList>
            <person name="Bradwell K.R."/>
            <person name="Koparde V.N."/>
            <person name="Matveyev A.V."/>
            <person name="Serrano M.G."/>
            <person name="Alves J.M."/>
            <person name="Parikh H."/>
            <person name="Huang B."/>
            <person name="Lee V."/>
            <person name="Espinosa-Alvarez O."/>
            <person name="Ortiz P.A."/>
            <person name="Costa-Martins A.G."/>
            <person name="Teixeira M.M."/>
            <person name="Buck G.A."/>
        </authorList>
    </citation>
    <scope>NUCLEOTIDE SEQUENCE [LARGE SCALE GENOMIC DNA]</scope>
    <source>
        <strain evidence="3 4">AM80</strain>
    </source>
</reference>
<dbReference type="VEuPathDB" id="TriTrypDB:TRSC58_03536"/>
<feature type="chain" id="PRO_5018718756" evidence="2">
    <location>
        <begin position="26"/>
        <end position="593"/>
    </location>
</feature>
<feature type="signal peptide" evidence="2">
    <location>
        <begin position="1"/>
        <end position="25"/>
    </location>
</feature>
<sequence>MRRVFAGLRCISRCLLALSSRSVASYPSPGTSRNDSRSGRKKYNYLNSKRLVETERGPRNRREIRLREDVFFHRRIQFRESINECVEKEIRYFPERVKQYVFYKSRTENSSANGFHGMRKAPGWVQRRILHIVEDDILKQQHRDHLVELIESTGTVPPTAEEWARYTDKEGRITINLYHHHFVEKHLRFFCTGKKCPEQHRSLQAFLMLNRNNFDVCPPMRTWSLRQGPVRDEELVERSTQTEVRDIIAELAEFQRSNVMRVYDKLTPKEKEALVEQAESQREELRHEYEQERLFGSRLMCGVAALKEVRSMTSPAITYYNQEYHKYVIRCGGSAQATLRRSKDVVPSWFTLPKETRIKYYCFGKHNEMHPVSGAHLYIRYCSRDYGMCREDSMERWSELSDLQKAALNFCFYAPISPPRRSNNAFRRFYFKQCHRHGLVMTGRACSNHAFLRRARKIWMGMSADERAQYEDMESFSSVFPLQPSSSSSTTKGHSAAATQRMLDSSSTASSASTAAGIVKAQRGMQTPVASSIAHSAEAVEDTDEEQEDGLLYFNDEIIIDDEPQQETQKYVARTLSHTKLPERKEEHVVFTV</sequence>
<organism evidence="3 4">
    <name type="scientific">Trypanosoma rangeli</name>
    <dbReference type="NCBI Taxonomy" id="5698"/>
    <lineage>
        <taxon>Eukaryota</taxon>
        <taxon>Discoba</taxon>
        <taxon>Euglenozoa</taxon>
        <taxon>Kinetoplastea</taxon>
        <taxon>Metakinetoplastina</taxon>
        <taxon>Trypanosomatida</taxon>
        <taxon>Trypanosomatidae</taxon>
        <taxon>Trypanosoma</taxon>
        <taxon>Herpetosoma</taxon>
    </lineage>
</organism>